<evidence type="ECO:0000313" key="2">
    <source>
        <dbReference type="Proteomes" id="UP000008458"/>
    </source>
</evidence>
<gene>
    <name evidence="1" type="ordered locus">Ahos_1589</name>
</gene>
<reference key="2">
    <citation type="journal article" date="2011" name="Extremophiles">
        <title>Genomic analyses of Acidianus hospitalis W1 a host for studying crenarchaeal virus and plasmid life cycles.</title>
        <authorList>
            <person name="You X.Y."/>
            <person name="Liu C."/>
            <person name="Wang S.Y."/>
            <person name="Jiang C.Y."/>
            <person name="Shah S.A."/>
            <person name="Prangishvili D."/>
            <person name="Liu S.J."/>
            <person name="Garrett R.A."/>
        </authorList>
    </citation>
    <scope>NUCLEOTIDE SEQUENCE</scope>
    <source>
        <strain>W1</strain>
    </source>
</reference>
<dbReference type="AlphaFoldDB" id="F4B5X3"/>
<proteinExistence type="predicted"/>
<dbReference type="KEGG" id="aho:Ahos_1589"/>
<keyword evidence="2" id="KW-1185">Reference proteome</keyword>
<protein>
    <submittedName>
        <fullName evidence="1">Uncharacterized protein</fullName>
    </submittedName>
</protein>
<dbReference type="HOGENOM" id="CLU_2079286_0_0_2"/>
<sequence>MSSGNNVKIISMTRKIQVLDRFAGYCPVCGKQTSQILAYVYRKEKMPIPLIFVTIRRYLPEFYGVICEECNTVLRATRHSKEIAKKYGKSRFTSKHKNALEQKTRIIEIKIIKNDQK</sequence>
<evidence type="ECO:0000313" key="1">
    <source>
        <dbReference type="EMBL" id="AEE94471.1"/>
    </source>
</evidence>
<organism evidence="1 2">
    <name type="scientific">Acidianus hospitalis (strain W1)</name>
    <dbReference type="NCBI Taxonomy" id="933801"/>
    <lineage>
        <taxon>Archaea</taxon>
        <taxon>Thermoproteota</taxon>
        <taxon>Thermoprotei</taxon>
        <taxon>Sulfolobales</taxon>
        <taxon>Sulfolobaceae</taxon>
        <taxon>Acidianus</taxon>
    </lineage>
</organism>
<dbReference type="RefSeq" id="WP_013776386.1">
    <property type="nucleotide sequence ID" value="NC_015518.1"/>
</dbReference>
<dbReference type="GeneID" id="10601090"/>
<name>F4B5X3_ACIHW</name>
<accession>F4B5X3</accession>
<dbReference type="EMBL" id="CP002535">
    <property type="protein sequence ID" value="AEE94471.1"/>
    <property type="molecule type" value="Genomic_DNA"/>
</dbReference>
<dbReference type="Proteomes" id="UP000008458">
    <property type="component" value="Chromosome"/>
</dbReference>
<reference evidence="1 2" key="1">
    <citation type="journal article" date="2011" name="Extremophiles">
        <title>Genomic analysis of Acidianus hospitalis W1 a host for studying crenarchaeal virus and plasmid life cycles.</title>
        <authorList>
            <person name="You X.Y."/>
            <person name="Liu C."/>
            <person name="Wang S.Y."/>
            <person name="Jiang C.Y."/>
            <person name="Shah S.A."/>
            <person name="Prangishvili D."/>
            <person name="She Q."/>
            <person name="Liu S.J."/>
            <person name="Garrett R.A."/>
        </authorList>
    </citation>
    <scope>NUCLEOTIDE SEQUENCE [LARGE SCALE GENOMIC DNA]</scope>
    <source>
        <strain evidence="1 2">W1</strain>
    </source>
</reference>